<dbReference type="Pfam" id="PF01527">
    <property type="entry name" value="HTH_Tnp_1"/>
    <property type="match status" value="1"/>
</dbReference>
<dbReference type="InterPro" id="IPR009057">
    <property type="entry name" value="Homeodomain-like_sf"/>
</dbReference>
<sequence length="67" mass="7324">MAKRITKTYDQEFKFQAVKLAQEIGGHKAAEELGVPSGPIYAWVKAFKEGRLEAKTAVHAPSNGLIP</sequence>
<reference evidence="1 2" key="2">
    <citation type="submission" date="2024-06" db="EMBL/GenBank/DDBJ databases">
        <title>Caproicibacterium argilliputei sp. nov, a novel caproic acid producing anaerobic bacterium isolated from pit mud.</title>
        <authorList>
            <person name="Xia S."/>
        </authorList>
    </citation>
    <scope>NUCLEOTIDE SEQUENCE [LARGE SCALE GENOMIC DNA]</scope>
    <source>
        <strain evidence="1 2">ZCY20-5</strain>
    </source>
</reference>
<dbReference type="KEGG" id="carl:PXC00_08720"/>
<dbReference type="EMBL" id="CP135996">
    <property type="protein sequence ID" value="WOC31307.1"/>
    <property type="molecule type" value="Genomic_DNA"/>
</dbReference>
<dbReference type="Gene3D" id="1.10.10.60">
    <property type="entry name" value="Homeodomain-like"/>
    <property type="match status" value="1"/>
</dbReference>
<accession>A0AA97H1H0</accession>
<organism evidence="1 2">
    <name type="scientific">Caproicibacterium argilliputei</name>
    <dbReference type="NCBI Taxonomy" id="3030016"/>
    <lineage>
        <taxon>Bacteria</taxon>
        <taxon>Bacillati</taxon>
        <taxon>Bacillota</taxon>
        <taxon>Clostridia</taxon>
        <taxon>Eubacteriales</taxon>
        <taxon>Oscillospiraceae</taxon>
        <taxon>Caproicibacterium</taxon>
    </lineage>
</organism>
<proteinExistence type="predicted"/>
<gene>
    <name evidence="1" type="ORF">PXC00_08720</name>
</gene>
<keyword evidence="2" id="KW-1185">Reference proteome</keyword>
<name>A0AA97H1H0_9FIRM</name>
<dbReference type="RefSeq" id="WP_275843886.1">
    <property type="nucleotide sequence ID" value="NZ_CP135996.1"/>
</dbReference>
<dbReference type="GO" id="GO:0004803">
    <property type="term" value="F:transposase activity"/>
    <property type="evidence" value="ECO:0007669"/>
    <property type="project" value="InterPro"/>
</dbReference>
<protein>
    <submittedName>
        <fullName evidence="1">Transposase</fullName>
    </submittedName>
</protein>
<dbReference type="GO" id="GO:0006313">
    <property type="term" value="P:DNA transposition"/>
    <property type="evidence" value="ECO:0007669"/>
    <property type="project" value="InterPro"/>
</dbReference>
<reference evidence="2" key="1">
    <citation type="submission" date="2024-06" db="EMBL/GenBank/DDBJ databases">
        <title>Caproicibacterium argilliputei sp. nov, a novel caproic acid producing anaerobic bacterium isolated from pit mud.</title>
        <authorList>
            <person name="Zeng C."/>
        </authorList>
    </citation>
    <scope>NUCLEOTIDE SEQUENCE [LARGE SCALE GENOMIC DNA]</scope>
    <source>
        <strain evidence="2">ZCY20-5</strain>
    </source>
</reference>
<dbReference type="Proteomes" id="UP001300604">
    <property type="component" value="Chromosome"/>
</dbReference>
<dbReference type="SUPFAM" id="SSF46689">
    <property type="entry name" value="Homeodomain-like"/>
    <property type="match status" value="1"/>
</dbReference>
<evidence type="ECO:0000313" key="2">
    <source>
        <dbReference type="Proteomes" id="UP001300604"/>
    </source>
</evidence>
<dbReference type="InterPro" id="IPR002514">
    <property type="entry name" value="Transposase_8"/>
</dbReference>
<dbReference type="AlphaFoldDB" id="A0AA97H1H0"/>
<dbReference type="GO" id="GO:0003677">
    <property type="term" value="F:DNA binding"/>
    <property type="evidence" value="ECO:0007669"/>
    <property type="project" value="InterPro"/>
</dbReference>
<evidence type="ECO:0000313" key="1">
    <source>
        <dbReference type="EMBL" id="WOC31307.1"/>
    </source>
</evidence>